<organism evidence="2 3">
    <name type="scientific">Actinomadura luteofluorescens</name>
    <dbReference type="NCBI Taxonomy" id="46163"/>
    <lineage>
        <taxon>Bacteria</taxon>
        <taxon>Bacillati</taxon>
        <taxon>Actinomycetota</taxon>
        <taxon>Actinomycetes</taxon>
        <taxon>Streptosporangiales</taxon>
        <taxon>Thermomonosporaceae</taxon>
        <taxon>Actinomadura</taxon>
    </lineage>
</organism>
<gene>
    <name evidence="2" type="ORF">BJY14_007696</name>
</gene>
<dbReference type="RefSeq" id="WP_179848049.1">
    <property type="nucleotide sequence ID" value="NZ_JACCBA010000001.1"/>
</dbReference>
<dbReference type="Proteomes" id="UP000529783">
    <property type="component" value="Unassembled WGS sequence"/>
</dbReference>
<keyword evidence="3" id="KW-1185">Reference proteome</keyword>
<accession>A0A7Y9JKJ7</accession>
<proteinExistence type="predicted"/>
<reference evidence="2 3" key="1">
    <citation type="submission" date="2020-07" db="EMBL/GenBank/DDBJ databases">
        <title>Sequencing the genomes of 1000 actinobacteria strains.</title>
        <authorList>
            <person name="Klenk H.-P."/>
        </authorList>
    </citation>
    <scope>NUCLEOTIDE SEQUENCE [LARGE SCALE GENOMIC DNA]</scope>
    <source>
        <strain evidence="2 3">DSM 40398</strain>
    </source>
</reference>
<name>A0A7Y9JKJ7_9ACTN</name>
<evidence type="ECO:0000256" key="1">
    <source>
        <dbReference type="SAM" id="MobiDB-lite"/>
    </source>
</evidence>
<dbReference type="AlphaFoldDB" id="A0A7Y9JKJ7"/>
<dbReference type="EMBL" id="JACCBA010000001">
    <property type="protein sequence ID" value="NYD51713.1"/>
    <property type="molecule type" value="Genomic_DNA"/>
</dbReference>
<evidence type="ECO:0000313" key="2">
    <source>
        <dbReference type="EMBL" id="NYD51713.1"/>
    </source>
</evidence>
<sequence length="216" mass="23967">MVMVFMSNSISSLDTKGPHDPNTRRERSRDMKRGRFHLKVRTLVAAAAIPGLAIFGITALAPTANAEPSCGSGKFVEKIEVVEWGDGQFQIVLTPTTEARKDAAFSMTPRNAVVEQWHAIQGCVPGLYGDLADTIWDQLECHQLNSWLALPNEGDIWLTGATYDLESWRPTLPRWVNGQDLIVTKCLNMLGRDPAPRVSSPFRPDTAQVNPWRNIA</sequence>
<protein>
    <submittedName>
        <fullName evidence="2">Uncharacterized protein</fullName>
    </submittedName>
</protein>
<evidence type="ECO:0000313" key="3">
    <source>
        <dbReference type="Proteomes" id="UP000529783"/>
    </source>
</evidence>
<comment type="caution">
    <text evidence="2">The sequence shown here is derived from an EMBL/GenBank/DDBJ whole genome shotgun (WGS) entry which is preliminary data.</text>
</comment>
<feature type="compositionally biased region" description="Basic and acidic residues" evidence="1">
    <location>
        <begin position="16"/>
        <end position="31"/>
    </location>
</feature>
<feature type="region of interest" description="Disordered" evidence="1">
    <location>
        <begin position="7"/>
        <end position="31"/>
    </location>
</feature>